<dbReference type="Proteomes" id="UP000069850">
    <property type="component" value="Chromosome 1"/>
</dbReference>
<accession>A0A0X3BK00</accession>
<dbReference type="Proteomes" id="UP000737555">
    <property type="component" value="Unassembled WGS sequence"/>
</dbReference>
<dbReference type="PANTHER" id="PTHR43646">
    <property type="entry name" value="GLYCOSYLTRANSFERASE"/>
    <property type="match status" value="1"/>
</dbReference>
<dbReference type="OrthoDB" id="46222at2157"/>
<dbReference type="CDD" id="cd00761">
    <property type="entry name" value="Glyco_tranf_GTA_type"/>
    <property type="match status" value="1"/>
</dbReference>
<keyword evidence="2" id="KW-0808">Transferase</keyword>
<dbReference type="EMBL" id="LT158599">
    <property type="protein sequence ID" value="CVK32301.1"/>
    <property type="molecule type" value="Genomic_DNA"/>
</dbReference>
<dbReference type="InterPro" id="IPR029044">
    <property type="entry name" value="Nucleotide-diphossugar_trans"/>
</dbReference>
<dbReference type="SUPFAM" id="SSF53448">
    <property type="entry name" value="Nucleotide-diphospho-sugar transferases"/>
    <property type="match status" value="1"/>
</dbReference>
<dbReference type="GeneID" id="27137031"/>
<name>A0A0X3BK00_9EURY</name>
<dbReference type="InterPro" id="IPR001173">
    <property type="entry name" value="Glyco_trans_2-like"/>
</dbReference>
<dbReference type="GO" id="GO:0016740">
    <property type="term" value="F:transferase activity"/>
    <property type="evidence" value="ECO:0007669"/>
    <property type="project" value="UniProtKB-KW"/>
</dbReference>
<dbReference type="Pfam" id="PF00535">
    <property type="entry name" value="Glycos_transf_2"/>
    <property type="match status" value="1"/>
</dbReference>
<dbReference type="EMBL" id="JABMJE010000004">
    <property type="protein sequence ID" value="NQS77200.1"/>
    <property type="molecule type" value="Genomic_DNA"/>
</dbReference>
<evidence type="ECO:0000259" key="1">
    <source>
        <dbReference type="Pfam" id="PF00535"/>
    </source>
</evidence>
<dbReference type="RefSeq" id="WP_062262586.1">
    <property type="nucleotide sequence ID" value="NZ_JAHAVR010000003.1"/>
</dbReference>
<dbReference type="Gene3D" id="3.90.550.10">
    <property type="entry name" value="Spore Coat Polysaccharide Biosynthesis Protein SpsA, Chain A"/>
    <property type="match status" value="1"/>
</dbReference>
<dbReference type="KEGG" id="mema:MMAB1_1087"/>
<protein>
    <submittedName>
        <fullName evidence="2">Glycosyl transferase family protein</fullName>
    </submittedName>
    <submittedName>
        <fullName evidence="3">Glycosyltransferase family 2 protein</fullName>
    </submittedName>
</protein>
<proteinExistence type="predicted"/>
<organism evidence="2 4">
    <name type="scientific">Methanoculleus bourgensis</name>
    <dbReference type="NCBI Taxonomy" id="83986"/>
    <lineage>
        <taxon>Archaea</taxon>
        <taxon>Methanobacteriati</taxon>
        <taxon>Methanobacteriota</taxon>
        <taxon>Stenosarchaea group</taxon>
        <taxon>Methanomicrobia</taxon>
        <taxon>Methanomicrobiales</taxon>
        <taxon>Methanomicrobiaceae</taxon>
        <taxon>Methanoculleus</taxon>
    </lineage>
</organism>
<dbReference type="PANTHER" id="PTHR43646:SF6">
    <property type="entry name" value="PRE-MYCOFACTOCIN GLYCOSYLTRANSFERASE"/>
    <property type="match status" value="1"/>
</dbReference>
<gene>
    <name evidence="3" type="ORF">HQQ74_00555</name>
    <name evidence="2" type="ORF">MMAB1_1087</name>
</gene>
<evidence type="ECO:0000313" key="3">
    <source>
        <dbReference type="EMBL" id="NQS77200.1"/>
    </source>
</evidence>
<reference evidence="2 4" key="1">
    <citation type="submission" date="2016-01" db="EMBL/GenBank/DDBJ databases">
        <authorList>
            <person name="Manzoor S."/>
        </authorList>
    </citation>
    <scope>NUCLEOTIDE SEQUENCE [LARGE SCALE GENOMIC DNA]</scope>
    <source>
        <strain evidence="2">Methanoculleus sp MAB1</strain>
    </source>
</reference>
<evidence type="ECO:0000313" key="2">
    <source>
        <dbReference type="EMBL" id="CVK32301.1"/>
    </source>
</evidence>
<reference evidence="3" key="2">
    <citation type="submission" date="2020-05" db="EMBL/GenBank/DDBJ databases">
        <title>The first insight into the ecology of ammonia-tolerant syntrophic propionate oxidizing bacteria.</title>
        <authorList>
            <person name="Singh A."/>
            <person name="Schnurer A."/>
            <person name="Westerholm M."/>
        </authorList>
    </citation>
    <scope>NUCLEOTIDE SEQUENCE</scope>
    <source>
        <strain evidence="3">MAG54</strain>
    </source>
</reference>
<dbReference type="AlphaFoldDB" id="A0A0X3BK00"/>
<sequence>MAGIDYVVLTWNSASTLELALSSIRNYGRPNRIIVVDKHSTDRTAAIAGKYGCEIISSGAGLGAARRLGAREARTDLIAFVDSDVELLPEWEEVLRAWADGRYPDAGVIGALYDDDYLRPATAPVSLLGGNGAFGCCVTYREHILACTALDTLSSGEDALYAEFLAEKNLRWYILPVYVNHHRELGNVPNTLRWRWLGAGLRRRRGFRASICKSILGGAVIGFRMNGLDISYRENLTLRLNYFIGYMLPGRYFEIDRGKKRS</sequence>
<evidence type="ECO:0000313" key="4">
    <source>
        <dbReference type="Proteomes" id="UP000069850"/>
    </source>
</evidence>
<feature type="domain" description="Glycosyltransferase 2-like" evidence="1">
    <location>
        <begin position="7"/>
        <end position="111"/>
    </location>
</feature>